<dbReference type="Proteomes" id="UP001150904">
    <property type="component" value="Unassembled WGS sequence"/>
</dbReference>
<name>A0A9W9MCA5_9EURO</name>
<dbReference type="OrthoDB" id="430051at2759"/>
<dbReference type="Pfam" id="PF06839">
    <property type="entry name" value="Zn_ribbon_GRF"/>
    <property type="match status" value="1"/>
</dbReference>
<reference evidence="7" key="1">
    <citation type="submission" date="2022-12" db="EMBL/GenBank/DDBJ databases">
        <authorList>
            <person name="Petersen C."/>
        </authorList>
    </citation>
    <scope>NUCLEOTIDE SEQUENCE</scope>
    <source>
        <strain evidence="7">IBT 15544</strain>
    </source>
</reference>
<dbReference type="PROSITE" id="PS51999">
    <property type="entry name" value="ZF_GRF"/>
    <property type="match status" value="1"/>
</dbReference>
<dbReference type="AlphaFoldDB" id="A0A9W9MCA5"/>
<keyword evidence="8" id="KW-1185">Reference proteome</keyword>
<feature type="compositionally biased region" description="Low complexity" evidence="5">
    <location>
        <begin position="217"/>
        <end position="229"/>
    </location>
</feature>
<keyword evidence="3" id="KW-0862">Zinc</keyword>
<feature type="compositionally biased region" description="Polar residues" evidence="5">
    <location>
        <begin position="161"/>
        <end position="179"/>
    </location>
</feature>
<comment type="caution">
    <text evidence="7">The sequence shown here is derived from an EMBL/GenBank/DDBJ whole genome shotgun (WGS) entry which is preliminary data.</text>
</comment>
<keyword evidence="2 4" id="KW-0863">Zinc-finger</keyword>
<feature type="region of interest" description="Disordered" evidence="5">
    <location>
        <begin position="159"/>
        <end position="190"/>
    </location>
</feature>
<feature type="domain" description="GRF-type" evidence="6">
    <location>
        <begin position="29"/>
        <end position="73"/>
    </location>
</feature>
<evidence type="ECO:0000313" key="7">
    <source>
        <dbReference type="EMBL" id="KAJ5197846.1"/>
    </source>
</evidence>
<gene>
    <name evidence="7" type="ORF">N7498_006963</name>
</gene>
<evidence type="ECO:0000256" key="3">
    <source>
        <dbReference type="ARBA" id="ARBA00022833"/>
    </source>
</evidence>
<organism evidence="7 8">
    <name type="scientific">Penicillium cinerascens</name>
    <dbReference type="NCBI Taxonomy" id="70096"/>
    <lineage>
        <taxon>Eukaryota</taxon>
        <taxon>Fungi</taxon>
        <taxon>Dikarya</taxon>
        <taxon>Ascomycota</taxon>
        <taxon>Pezizomycotina</taxon>
        <taxon>Eurotiomycetes</taxon>
        <taxon>Eurotiomycetidae</taxon>
        <taxon>Eurotiales</taxon>
        <taxon>Aspergillaceae</taxon>
        <taxon>Penicillium</taxon>
    </lineage>
</organism>
<evidence type="ECO:0000256" key="5">
    <source>
        <dbReference type="SAM" id="MobiDB-lite"/>
    </source>
</evidence>
<evidence type="ECO:0000259" key="6">
    <source>
        <dbReference type="PROSITE" id="PS51999"/>
    </source>
</evidence>
<dbReference type="GO" id="GO:0008270">
    <property type="term" value="F:zinc ion binding"/>
    <property type="evidence" value="ECO:0007669"/>
    <property type="project" value="UniProtKB-KW"/>
</dbReference>
<accession>A0A9W9MCA5</accession>
<proteinExistence type="predicted"/>
<evidence type="ECO:0000256" key="4">
    <source>
        <dbReference type="PROSITE-ProRule" id="PRU01343"/>
    </source>
</evidence>
<feature type="region of interest" description="Disordered" evidence="5">
    <location>
        <begin position="202"/>
        <end position="231"/>
    </location>
</feature>
<feature type="region of interest" description="Disordered" evidence="5">
    <location>
        <begin position="118"/>
        <end position="138"/>
    </location>
</feature>
<dbReference type="RefSeq" id="XP_058306274.1">
    <property type="nucleotide sequence ID" value="XM_058454025.1"/>
</dbReference>
<keyword evidence="1" id="KW-0479">Metal-binding</keyword>
<protein>
    <recommendedName>
        <fullName evidence="6">GRF-type domain-containing protein</fullName>
    </recommendedName>
</protein>
<evidence type="ECO:0000256" key="1">
    <source>
        <dbReference type="ARBA" id="ARBA00022723"/>
    </source>
</evidence>
<evidence type="ECO:0000256" key="2">
    <source>
        <dbReference type="ARBA" id="ARBA00022771"/>
    </source>
</evidence>
<reference evidence="7" key="2">
    <citation type="journal article" date="2023" name="IMA Fungus">
        <title>Comparative genomic study of the Penicillium genus elucidates a diverse pangenome and 15 lateral gene transfer events.</title>
        <authorList>
            <person name="Petersen C."/>
            <person name="Sorensen T."/>
            <person name="Nielsen M.R."/>
            <person name="Sondergaard T.E."/>
            <person name="Sorensen J.L."/>
            <person name="Fitzpatrick D.A."/>
            <person name="Frisvad J.C."/>
            <person name="Nielsen K.L."/>
        </authorList>
    </citation>
    <scope>NUCLEOTIDE SEQUENCE</scope>
    <source>
        <strain evidence="7">IBT 15544</strain>
    </source>
</reference>
<sequence length="348" mass="39508">MFSPNKKAPMSPRTAAPLKGLFQEGMWMCNCPERLPAAKRETKKPGKNQGRFFWTCQKPPGKQCGFFLWADEAAVRENETLLSNSRSEPEYRDSIYRTPSKNLYRIGIGLLTPQTERRVTDVQPRQFKTPPKSAKARMMAEDTDEFGWHDDSDDNEAFSEVLQSSQATEPILSQPNFNPESPYKAARTSVMTSPGKRKLFEYAHDDSSSNISPLATPSSSRSSRFPPSSAELCMTPTPSKYRNVLSADSKSDMSDLAKQATAVLDKHDVVLPNKARDELLELLNIHDLKLSGAMKGRDAVRMALEKEKYNRKEEELRLREEIVKLKEQNMNLEAHRAMHQTFIDSMKE</sequence>
<dbReference type="GeneID" id="83181326"/>
<evidence type="ECO:0000313" key="8">
    <source>
        <dbReference type="Proteomes" id="UP001150904"/>
    </source>
</evidence>
<dbReference type="InterPro" id="IPR010666">
    <property type="entry name" value="Znf_GRF"/>
</dbReference>
<dbReference type="EMBL" id="JAPQKR010000014">
    <property type="protein sequence ID" value="KAJ5197846.1"/>
    <property type="molecule type" value="Genomic_DNA"/>
</dbReference>